<feature type="region of interest" description="Disordered" evidence="1">
    <location>
        <begin position="112"/>
        <end position="156"/>
    </location>
</feature>
<dbReference type="InterPro" id="IPR011033">
    <property type="entry name" value="PRC_barrel-like_sf"/>
</dbReference>
<dbReference type="PANTHER" id="PTHR38463:SF1">
    <property type="entry name" value="STRESS RESPONSE PROTEIN YSNF"/>
    <property type="match status" value="1"/>
</dbReference>
<dbReference type="EMBL" id="JAMTCJ010000004">
    <property type="protein sequence ID" value="MCP2178034.1"/>
    <property type="molecule type" value="Genomic_DNA"/>
</dbReference>
<dbReference type="Pfam" id="PF09557">
    <property type="entry name" value="DUF2382"/>
    <property type="match status" value="1"/>
</dbReference>
<feature type="domain" description="DUF2382" evidence="3">
    <location>
        <begin position="142"/>
        <end position="249"/>
    </location>
</feature>
<organism evidence="4 5">
    <name type="scientific">Williamsia maris</name>
    <dbReference type="NCBI Taxonomy" id="72806"/>
    <lineage>
        <taxon>Bacteria</taxon>
        <taxon>Bacillati</taxon>
        <taxon>Actinomycetota</taxon>
        <taxon>Actinomycetes</taxon>
        <taxon>Mycobacteriales</taxon>
        <taxon>Nocardiaceae</taxon>
        <taxon>Williamsia</taxon>
    </lineage>
</organism>
<dbReference type="SUPFAM" id="SSF50346">
    <property type="entry name" value="PRC-barrel domain"/>
    <property type="match status" value="1"/>
</dbReference>
<comment type="caution">
    <text evidence="4">The sequence shown here is derived from an EMBL/GenBank/DDBJ whole genome shotgun (WGS) entry which is preliminary data.</text>
</comment>
<evidence type="ECO:0000313" key="4">
    <source>
        <dbReference type="EMBL" id="MCP2178034.1"/>
    </source>
</evidence>
<dbReference type="PANTHER" id="PTHR38463">
    <property type="entry name" value="STRESS RESPONSE PROTEIN YSNF"/>
    <property type="match status" value="1"/>
</dbReference>
<gene>
    <name evidence="4" type="ORF">LX13_003875</name>
</gene>
<keyword evidence="5" id="KW-1185">Reference proteome</keyword>
<dbReference type="NCBIfam" id="TIGR02271">
    <property type="entry name" value="YsnF/AvaK domain"/>
    <property type="match status" value="1"/>
</dbReference>
<evidence type="ECO:0000313" key="5">
    <source>
        <dbReference type="Proteomes" id="UP001206895"/>
    </source>
</evidence>
<dbReference type="InterPro" id="IPR019060">
    <property type="entry name" value="DUF2382"/>
</dbReference>
<feature type="compositionally biased region" description="Basic and acidic residues" evidence="1">
    <location>
        <begin position="143"/>
        <end position="156"/>
    </location>
</feature>
<dbReference type="Proteomes" id="UP001206895">
    <property type="component" value="Unassembled WGS sequence"/>
</dbReference>
<feature type="compositionally biased region" description="Basic and acidic residues" evidence="1">
    <location>
        <begin position="242"/>
        <end position="265"/>
    </location>
</feature>
<sequence length="265" mass="28382">MKESCEMAGNKNFDAVVGSTVFDSAGDKVGKVEQIYIADDSGQPRWVSVKTGLFGTSKSLVPLAGAKHSLDRLDVAVSKDAIKDAPHLDSDNGTSEAEETTLLEHYGLTTGNSGWTQYGKHTPEPASAGDTAERGATGTESLVRSEERLNVGTQREEAGRARLRKYVVSEEQSVTVPVSHEEVQVVREPITDATAVDSSIGEADAEVTLHADRVVATKETVPVERVGLAVNEVHGEQTVSDTVRKERIDTDGVATTDHDAKRGRK</sequence>
<evidence type="ECO:0000259" key="3">
    <source>
        <dbReference type="Pfam" id="PF09557"/>
    </source>
</evidence>
<dbReference type="InterPro" id="IPR027275">
    <property type="entry name" value="PRC-brl_dom"/>
</dbReference>
<dbReference type="Pfam" id="PF05239">
    <property type="entry name" value="PRC"/>
    <property type="match status" value="1"/>
</dbReference>
<feature type="domain" description="PRC-barrel" evidence="2">
    <location>
        <begin position="16"/>
        <end position="80"/>
    </location>
</feature>
<reference evidence="4 5" key="1">
    <citation type="submission" date="2022-06" db="EMBL/GenBank/DDBJ databases">
        <title>Genomic Encyclopedia of Archaeal and Bacterial Type Strains, Phase II (KMG-II): from individual species to whole genera.</title>
        <authorList>
            <person name="Goeker M."/>
        </authorList>
    </citation>
    <scope>NUCLEOTIDE SEQUENCE [LARGE SCALE GENOMIC DNA]</scope>
    <source>
        <strain evidence="4 5">DSM 44693</strain>
    </source>
</reference>
<evidence type="ECO:0000259" key="2">
    <source>
        <dbReference type="Pfam" id="PF05239"/>
    </source>
</evidence>
<accession>A0ABT1HJE0</accession>
<evidence type="ECO:0000256" key="1">
    <source>
        <dbReference type="SAM" id="MobiDB-lite"/>
    </source>
</evidence>
<protein>
    <submittedName>
        <fullName evidence="4">Conserved domain-containing protein</fullName>
    </submittedName>
</protein>
<dbReference type="InterPro" id="IPR014747">
    <property type="entry name" value="Bac_photo_RC_H_C"/>
</dbReference>
<name>A0ABT1HJE0_9NOCA</name>
<feature type="region of interest" description="Disordered" evidence="1">
    <location>
        <begin position="237"/>
        <end position="265"/>
    </location>
</feature>
<dbReference type="Gene3D" id="3.90.50.10">
    <property type="entry name" value="Photosynthetic Reaction Center, subunit H, domain 2"/>
    <property type="match status" value="1"/>
</dbReference>
<dbReference type="InterPro" id="IPR052967">
    <property type="entry name" value="Stress_Response_Assoc"/>
</dbReference>
<proteinExistence type="predicted"/>